<dbReference type="GeneID" id="14497208"/>
<dbReference type="KEGG" id="tbl:TBLA_0G01300"/>
<gene>
    <name evidence="1" type="primary">TBLA0G01300</name>
    <name evidence="1" type="ORF">TBLA_0G01300</name>
</gene>
<keyword evidence="2" id="KW-1185">Reference proteome</keyword>
<organism evidence="1 2">
    <name type="scientific">Henningerozyma blattae (strain ATCC 34711 / CBS 6284 / DSM 70876 / NBRC 10599 / NRRL Y-10934 / UCD 77-7)</name>
    <name type="common">Yeast</name>
    <name type="synonym">Tetrapisispora blattae</name>
    <dbReference type="NCBI Taxonomy" id="1071380"/>
    <lineage>
        <taxon>Eukaryota</taxon>
        <taxon>Fungi</taxon>
        <taxon>Dikarya</taxon>
        <taxon>Ascomycota</taxon>
        <taxon>Saccharomycotina</taxon>
        <taxon>Saccharomycetes</taxon>
        <taxon>Saccharomycetales</taxon>
        <taxon>Saccharomycetaceae</taxon>
        <taxon>Henningerozyma</taxon>
    </lineage>
</organism>
<evidence type="ECO:0000313" key="2">
    <source>
        <dbReference type="Proteomes" id="UP000002866"/>
    </source>
</evidence>
<protein>
    <recommendedName>
        <fullName evidence="3">DNA/RNA-binding protein Alba-like domain-containing protein</fullName>
    </recommendedName>
</protein>
<reference evidence="1 2" key="1">
    <citation type="journal article" date="2011" name="Proc. Natl. Acad. Sci. U.S.A.">
        <title>Evolutionary erosion of yeast sex chromosomes by mating-type switching accidents.</title>
        <authorList>
            <person name="Gordon J.L."/>
            <person name="Armisen D."/>
            <person name="Proux-Wera E."/>
            <person name="Oheigeartaigh S.S."/>
            <person name="Byrne K.P."/>
            <person name="Wolfe K.H."/>
        </authorList>
    </citation>
    <scope>NUCLEOTIDE SEQUENCE [LARGE SCALE GENOMIC DNA]</scope>
    <source>
        <strain evidence="2">ATCC 34711 / CBS 6284 / DSM 70876 / NBRC 10599 / NRRL Y-10934 / UCD 77-7</strain>
    </source>
</reference>
<dbReference type="AlphaFoldDB" id="I2H6S4"/>
<accession>I2H6S4</accession>
<sequence length="128" mass="14479">MTTFHNHPIGFELQDTERAGQFILHHIVAKTAPKHTMTRHVTCRDRPTRIAQTLVSHKPVELCLYAYGPHLQRLLAVVECVRKQDSGLVKCRTTLSSFTEHNDNDSATIIDATKKRTVPILVAVLSRQ</sequence>
<dbReference type="OrthoDB" id="4033941at2759"/>
<dbReference type="HOGENOM" id="CLU_115485_0_0_1"/>
<evidence type="ECO:0008006" key="3">
    <source>
        <dbReference type="Google" id="ProtNLM"/>
    </source>
</evidence>
<dbReference type="Proteomes" id="UP000002866">
    <property type="component" value="Chromosome 7"/>
</dbReference>
<dbReference type="EMBL" id="HE806322">
    <property type="protein sequence ID" value="CCH62076.1"/>
    <property type="molecule type" value="Genomic_DNA"/>
</dbReference>
<proteinExistence type="predicted"/>
<name>I2H6S4_HENB6</name>
<evidence type="ECO:0000313" key="1">
    <source>
        <dbReference type="EMBL" id="CCH62076.1"/>
    </source>
</evidence>
<dbReference type="InParanoid" id="I2H6S4"/>
<dbReference type="RefSeq" id="XP_004181595.1">
    <property type="nucleotide sequence ID" value="XM_004181547.1"/>
</dbReference>